<evidence type="ECO:0000313" key="5">
    <source>
        <dbReference type="Proteomes" id="UP000183208"/>
    </source>
</evidence>
<evidence type="ECO:0000259" key="2">
    <source>
        <dbReference type="Pfam" id="PF02543"/>
    </source>
</evidence>
<evidence type="ECO:0000259" key="3">
    <source>
        <dbReference type="Pfam" id="PF16861"/>
    </source>
</evidence>
<dbReference type="GO" id="GO:0016740">
    <property type="term" value="F:transferase activity"/>
    <property type="evidence" value="ECO:0007669"/>
    <property type="project" value="UniProtKB-KW"/>
</dbReference>
<feature type="domain" description="Carbamoyltransferase C-terminal" evidence="3">
    <location>
        <begin position="405"/>
        <end position="574"/>
    </location>
</feature>
<dbReference type="SUPFAM" id="SSF53067">
    <property type="entry name" value="Actin-like ATPase domain"/>
    <property type="match status" value="1"/>
</dbReference>
<protein>
    <submittedName>
        <fullName evidence="4">Carbamoyltransferase</fullName>
    </submittedName>
</protein>
<gene>
    <name evidence="4" type="ORF">SAMN05444171_7297</name>
</gene>
<dbReference type="PANTHER" id="PTHR34847">
    <property type="entry name" value="NODULATION PROTEIN U"/>
    <property type="match status" value="1"/>
</dbReference>
<evidence type="ECO:0000256" key="1">
    <source>
        <dbReference type="ARBA" id="ARBA00006129"/>
    </source>
</evidence>
<dbReference type="AlphaFoldDB" id="A0A1H5IH25"/>
<dbReference type="RefSeq" id="WP_074829330.1">
    <property type="nucleotide sequence ID" value="NZ_FNTI01000001.1"/>
</dbReference>
<dbReference type="InterPro" id="IPR043129">
    <property type="entry name" value="ATPase_NBD"/>
</dbReference>
<dbReference type="Gene3D" id="3.90.870.20">
    <property type="entry name" value="Carbamoyltransferase, C-terminal domain"/>
    <property type="match status" value="1"/>
</dbReference>
<comment type="similarity">
    <text evidence="1">Belongs to the NodU/CmcH family.</text>
</comment>
<dbReference type="Pfam" id="PF16861">
    <property type="entry name" value="Carbam_trans_C"/>
    <property type="match status" value="1"/>
</dbReference>
<feature type="domain" description="Carbamoyltransferase" evidence="2">
    <location>
        <begin position="8"/>
        <end position="69"/>
    </location>
</feature>
<name>A0A1H5IH25_9BRAD</name>
<sequence length="606" mass="68018">MPKQHTYVLGLNTYDHDVSACLLRDGAIAFAIAKERITRNKHASGFYKEVIDYCLQAEGITLDDVDLVVRNCYIMPVPEMEERLVYFDAPGFLPEFERGEAAKHPLYRSGQDKVVSISHHLAHAYSAFAVSPFEEGVVMIVDGVGSYQSDVMEAYPASDTATPLARESESYYKFKGNELECLKKVWMEPDRGFLSDEFYTMPGLGALYSRASTYIFGDWNKCGELMGLAPYGRHEQVKHLLELTDGKLQVPRWTGEFTQPHIFDGSSWEKSPSMRHWEDLAWRVQDDTENVLLARARWLRETTGAKNLCMAGGVALNCVANGRVAREAGFDNVWIQPAAGDDGIAIGCAYYGWLEILKQRRSFVMDHSYVGKPYSEQEAASALRKFLVRIQVDARRSDNVCRDTARLLADQRVIGWFQDRSEFGPRALGNRSLLADPRKPEMKDILNSRVKHRQAFRPFAPIVLAERMKDVFEGEEDSPFMLIAKPVRPEWRDKIPAIVHVDGTARVQTVREATNPRLYRLLKEFEALTGVPVLINTSFNIKGEPIVETPEDAVACFLNTGIDNLILHDTVVTKTAMHRVVAPLVNTFTDVATLVASTQPAGAGTG</sequence>
<accession>A0A1H5IH25</accession>
<dbReference type="CDD" id="cd24098">
    <property type="entry name" value="ASKHA_NBD_TobZ_N"/>
    <property type="match status" value="1"/>
</dbReference>
<dbReference type="PANTHER" id="PTHR34847:SF1">
    <property type="entry name" value="NODULATION PROTEIN U"/>
    <property type="match status" value="1"/>
</dbReference>
<dbReference type="Proteomes" id="UP000183208">
    <property type="component" value="Unassembled WGS sequence"/>
</dbReference>
<feature type="domain" description="Carbamoyltransferase" evidence="2">
    <location>
        <begin position="111"/>
        <end position="349"/>
    </location>
</feature>
<dbReference type="EMBL" id="FNTI01000001">
    <property type="protein sequence ID" value="SEE39354.1"/>
    <property type="molecule type" value="Genomic_DNA"/>
</dbReference>
<evidence type="ECO:0000313" key="4">
    <source>
        <dbReference type="EMBL" id="SEE39354.1"/>
    </source>
</evidence>
<proteinExistence type="inferred from homology"/>
<dbReference type="Gene3D" id="3.30.420.40">
    <property type="match status" value="2"/>
</dbReference>
<organism evidence="4 5">
    <name type="scientific">Bradyrhizobium lablabi</name>
    <dbReference type="NCBI Taxonomy" id="722472"/>
    <lineage>
        <taxon>Bacteria</taxon>
        <taxon>Pseudomonadati</taxon>
        <taxon>Pseudomonadota</taxon>
        <taxon>Alphaproteobacteria</taxon>
        <taxon>Hyphomicrobiales</taxon>
        <taxon>Nitrobacteraceae</taxon>
        <taxon>Bradyrhizobium</taxon>
    </lineage>
</organism>
<dbReference type="InterPro" id="IPR003696">
    <property type="entry name" value="Carbtransf_dom"/>
</dbReference>
<dbReference type="OrthoDB" id="9780777at2"/>
<keyword evidence="4" id="KW-0808">Transferase</keyword>
<dbReference type="InterPro" id="IPR031730">
    <property type="entry name" value="Carbam_trans_C"/>
</dbReference>
<reference evidence="4 5" key="1">
    <citation type="submission" date="2016-10" db="EMBL/GenBank/DDBJ databases">
        <authorList>
            <person name="de Groot N.N."/>
        </authorList>
    </citation>
    <scope>NUCLEOTIDE SEQUENCE [LARGE SCALE GENOMIC DNA]</scope>
    <source>
        <strain evidence="4 5">GAS522</strain>
    </source>
</reference>
<dbReference type="InterPro" id="IPR038152">
    <property type="entry name" value="Carbam_trans_C_sf"/>
</dbReference>
<dbReference type="InterPro" id="IPR051338">
    <property type="entry name" value="NodU/CmcH_Carbamoyltrnsfr"/>
</dbReference>
<dbReference type="Pfam" id="PF02543">
    <property type="entry name" value="Carbam_trans_N"/>
    <property type="match status" value="2"/>
</dbReference>